<feature type="non-terminal residue" evidence="1">
    <location>
        <position position="1"/>
    </location>
</feature>
<sequence length="95" mass="11080">SSFPRHVACDRIKQNSLQIFCYEQNMIIVFLFVFTALTSANACGSYKRGCEESIDDQTQLMDMIRDDLEQNTKLIKSFEFGLHQFLHDLQVKLRV</sequence>
<dbReference type="AlphaFoldDB" id="A0AAV5UZT0"/>
<comment type="caution">
    <text evidence="1">The sequence shown here is derived from an EMBL/GenBank/DDBJ whole genome shotgun (WGS) entry which is preliminary data.</text>
</comment>
<dbReference type="Proteomes" id="UP001432322">
    <property type="component" value="Unassembled WGS sequence"/>
</dbReference>
<evidence type="ECO:0000313" key="1">
    <source>
        <dbReference type="EMBL" id="GMT12800.1"/>
    </source>
</evidence>
<gene>
    <name evidence="1" type="ORF">PFISCL1PPCAC_4097</name>
</gene>
<proteinExistence type="predicted"/>
<evidence type="ECO:0000313" key="2">
    <source>
        <dbReference type="Proteomes" id="UP001432322"/>
    </source>
</evidence>
<reference evidence="1" key="1">
    <citation type="submission" date="2023-10" db="EMBL/GenBank/DDBJ databases">
        <title>Genome assembly of Pristionchus species.</title>
        <authorList>
            <person name="Yoshida K."/>
            <person name="Sommer R.J."/>
        </authorList>
    </citation>
    <scope>NUCLEOTIDE SEQUENCE</scope>
    <source>
        <strain evidence="1">RS5133</strain>
    </source>
</reference>
<organism evidence="1 2">
    <name type="scientific">Pristionchus fissidentatus</name>
    <dbReference type="NCBI Taxonomy" id="1538716"/>
    <lineage>
        <taxon>Eukaryota</taxon>
        <taxon>Metazoa</taxon>
        <taxon>Ecdysozoa</taxon>
        <taxon>Nematoda</taxon>
        <taxon>Chromadorea</taxon>
        <taxon>Rhabditida</taxon>
        <taxon>Rhabditina</taxon>
        <taxon>Diplogasteromorpha</taxon>
        <taxon>Diplogasteroidea</taxon>
        <taxon>Neodiplogasteridae</taxon>
        <taxon>Pristionchus</taxon>
    </lineage>
</organism>
<name>A0AAV5UZT0_9BILA</name>
<keyword evidence="2" id="KW-1185">Reference proteome</keyword>
<accession>A0AAV5UZT0</accession>
<dbReference type="EMBL" id="BTSY01000002">
    <property type="protein sequence ID" value="GMT12800.1"/>
    <property type="molecule type" value="Genomic_DNA"/>
</dbReference>
<feature type="non-terminal residue" evidence="1">
    <location>
        <position position="95"/>
    </location>
</feature>
<protein>
    <submittedName>
        <fullName evidence="1">Uncharacterized protein</fullName>
    </submittedName>
</protein>